<feature type="domain" description="N-acetyltransferase" evidence="3">
    <location>
        <begin position="1"/>
        <end position="146"/>
    </location>
</feature>
<keyword evidence="1 4" id="KW-0808">Transferase</keyword>
<dbReference type="EMBL" id="CP157484">
    <property type="protein sequence ID" value="XBO37872.1"/>
    <property type="molecule type" value="Genomic_DNA"/>
</dbReference>
<dbReference type="PROSITE" id="PS51186">
    <property type="entry name" value="GNAT"/>
    <property type="match status" value="1"/>
</dbReference>
<dbReference type="Gene3D" id="3.40.630.30">
    <property type="match status" value="1"/>
</dbReference>
<evidence type="ECO:0000313" key="4">
    <source>
        <dbReference type="EMBL" id="XBO37872.1"/>
    </source>
</evidence>
<evidence type="ECO:0000256" key="2">
    <source>
        <dbReference type="ARBA" id="ARBA00023315"/>
    </source>
</evidence>
<gene>
    <name evidence="4" type="ORF">ABEG18_19430</name>
</gene>
<protein>
    <submittedName>
        <fullName evidence="4">GNAT family N-acetyltransferase</fullName>
        <ecNumber evidence="4">2.3.1.-</ecNumber>
    </submittedName>
</protein>
<name>A0AAU7JCC0_9HYPH</name>
<proteinExistence type="predicted"/>
<organism evidence="4">
    <name type="scientific">Alsobacter sp. KACC 23698</name>
    <dbReference type="NCBI Taxonomy" id="3149229"/>
    <lineage>
        <taxon>Bacteria</taxon>
        <taxon>Pseudomonadati</taxon>
        <taxon>Pseudomonadota</taxon>
        <taxon>Alphaproteobacteria</taxon>
        <taxon>Hyphomicrobiales</taxon>
        <taxon>Alsobacteraceae</taxon>
        <taxon>Alsobacter</taxon>
    </lineage>
</organism>
<keyword evidence="2 4" id="KW-0012">Acyltransferase</keyword>
<reference evidence="4" key="1">
    <citation type="submission" date="2024-05" db="EMBL/GenBank/DDBJ databases">
        <authorList>
            <person name="Kim S."/>
            <person name="Heo J."/>
            <person name="Choi H."/>
            <person name="Choi Y."/>
            <person name="Kwon S.-W."/>
            <person name="Kim Y."/>
        </authorList>
    </citation>
    <scope>NUCLEOTIDE SEQUENCE</scope>
    <source>
        <strain evidence="4">KACC 23698</strain>
    </source>
</reference>
<evidence type="ECO:0000256" key="1">
    <source>
        <dbReference type="ARBA" id="ARBA00022679"/>
    </source>
</evidence>
<dbReference type="PANTHER" id="PTHR43877">
    <property type="entry name" value="AMINOALKYLPHOSPHONATE N-ACETYLTRANSFERASE-RELATED-RELATED"/>
    <property type="match status" value="1"/>
</dbReference>
<sequence length="146" mass="16066">MRIRPMQDSDMPAMVDLWVESWRDAMPQIDFEARRGWFAERIGGLRSEGVSVFVAEDDDGLAGFVTIDERSGHLDQLAAARRNWGRGVGVALLDHAKASSPSGVRLEVNAGNARAVRFYEREGFVRTGEGVSAASGLPLHHYAWAP</sequence>
<dbReference type="GO" id="GO:0016747">
    <property type="term" value="F:acyltransferase activity, transferring groups other than amino-acyl groups"/>
    <property type="evidence" value="ECO:0007669"/>
    <property type="project" value="InterPro"/>
</dbReference>
<dbReference type="EC" id="2.3.1.-" evidence="4"/>
<dbReference type="InterPro" id="IPR050832">
    <property type="entry name" value="Bact_Acetyltransf"/>
</dbReference>
<dbReference type="InterPro" id="IPR000182">
    <property type="entry name" value="GNAT_dom"/>
</dbReference>
<dbReference type="InterPro" id="IPR016181">
    <property type="entry name" value="Acyl_CoA_acyltransferase"/>
</dbReference>
<dbReference type="AlphaFoldDB" id="A0AAU7JCC0"/>
<dbReference type="CDD" id="cd04301">
    <property type="entry name" value="NAT_SF"/>
    <property type="match status" value="1"/>
</dbReference>
<dbReference type="PANTHER" id="PTHR43877:SF2">
    <property type="entry name" value="AMINOALKYLPHOSPHONATE N-ACETYLTRANSFERASE-RELATED"/>
    <property type="match status" value="1"/>
</dbReference>
<dbReference type="RefSeq" id="WP_406854700.1">
    <property type="nucleotide sequence ID" value="NZ_CP157484.1"/>
</dbReference>
<evidence type="ECO:0000259" key="3">
    <source>
        <dbReference type="PROSITE" id="PS51186"/>
    </source>
</evidence>
<dbReference type="SUPFAM" id="SSF55729">
    <property type="entry name" value="Acyl-CoA N-acyltransferases (Nat)"/>
    <property type="match status" value="1"/>
</dbReference>
<accession>A0AAU7JCC0</accession>
<dbReference type="Pfam" id="PF13673">
    <property type="entry name" value="Acetyltransf_10"/>
    <property type="match status" value="1"/>
</dbReference>